<comment type="caution">
    <text evidence="3">The sequence shown here is derived from an EMBL/GenBank/DDBJ whole genome shotgun (WGS) entry which is preliminary data.</text>
</comment>
<sequence length="640" mass="68395">MSLAISYSSRAALTSSSSFAAGAAGAGTGGVRQVGESRAASRSLMEDRRSPSRIPSETSAPKAAGRAVGGRTRRPVSNGGGSRPVPVGCASGQDQPEAPPFRQAELAAEDLKLPERLGVRAVLDAFHHGGQRRARVHMTGGSGKTSLGLWVAEHLKTAADTRVQTVLVLVPTVNLVAQACSPPSPLPIAPLLPGMWWSSQPLEEWAARTRWAPGEWRALCVCHDEEVGTEDVAVTTDPAEVKEFLGGVGLGAPVHVVFSTYKSAARIGEAQGMLLSAAGREVAAPGESESVGSHFDLAVFDEAHHTATRVECFAANALSDELRDEGVRIHRRLFMSAIRRVPEEGNARNSDGDLVFASMEDTELYGELVYNLTFTEAVALQICKPFKLVYAVLSDEVEMRGWQLGNVAVARADGKGEVDGEGAAKVYAVRKMAQGHGARGVLTFHNRTRAAELFCADAVRLLPDAAEREVLWVHGAPLMGHRERAEALQQYAKAVREMPQGAWLASCQAIQEGTNLPGGCDMVAFVDQRSSQAAIQQAVMRATRTDGELEHGLVGVVASVGEGGGRALAPVLQALMDMDEQLEHRVRELREAFSGGRGEYEAALDQFVREYLPAGMVERAVLVKAVEELESKHGQEDIPT</sequence>
<feature type="compositionally biased region" description="Low complexity" evidence="1">
    <location>
        <begin position="13"/>
        <end position="23"/>
    </location>
</feature>
<dbReference type="AlphaFoldDB" id="A0AAE0C2S5"/>
<keyword evidence="4" id="KW-1185">Reference proteome</keyword>
<dbReference type="SUPFAM" id="SSF52540">
    <property type="entry name" value="P-loop containing nucleoside triphosphate hydrolases"/>
    <property type="match status" value="1"/>
</dbReference>
<dbReference type="InterPro" id="IPR027417">
    <property type="entry name" value="P-loop_NTPase"/>
</dbReference>
<dbReference type="GO" id="GO:0003677">
    <property type="term" value="F:DNA binding"/>
    <property type="evidence" value="ECO:0007669"/>
    <property type="project" value="InterPro"/>
</dbReference>
<evidence type="ECO:0000259" key="2">
    <source>
        <dbReference type="Pfam" id="PF04851"/>
    </source>
</evidence>
<dbReference type="GO" id="GO:0005829">
    <property type="term" value="C:cytosol"/>
    <property type="evidence" value="ECO:0007669"/>
    <property type="project" value="TreeGrafter"/>
</dbReference>
<dbReference type="Pfam" id="PF04851">
    <property type="entry name" value="ResIII"/>
    <property type="match status" value="1"/>
</dbReference>
<evidence type="ECO:0000313" key="3">
    <source>
        <dbReference type="EMBL" id="KAK3246779.1"/>
    </source>
</evidence>
<dbReference type="InterPro" id="IPR050742">
    <property type="entry name" value="Helicase_Restrict-Modif_Enz"/>
</dbReference>
<reference evidence="3 4" key="1">
    <citation type="journal article" date="2015" name="Genome Biol. Evol.">
        <title>Comparative Genomics of a Bacterivorous Green Alga Reveals Evolutionary Causalities and Consequences of Phago-Mixotrophic Mode of Nutrition.</title>
        <authorList>
            <person name="Burns J.A."/>
            <person name="Paasch A."/>
            <person name="Narechania A."/>
            <person name="Kim E."/>
        </authorList>
    </citation>
    <scope>NUCLEOTIDE SEQUENCE [LARGE SCALE GENOMIC DNA]</scope>
    <source>
        <strain evidence="3 4">PLY_AMNH</strain>
    </source>
</reference>
<dbReference type="GO" id="GO:0005524">
    <property type="term" value="F:ATP binding"/>
    <property type="evidence" value="ECO:0007669"/>
    <property type="project" value="InterPro"/>
</dbReference>
<dbReference type="PANTHER" id="PTHR47396:SF1">
    <property type="entry name" value="ATP-DEPENDENT HELICASE IRC3-RELATED"/>
    <property type="match status" value="1"/>
</dbReference>
<proteinExistence type="predicted"/>
<dbReference type="Proteomes" id="UP001190700">
    <property type="component" value="Unassembled WGS sequence"/>
</dbReference>
<accession>A0AAE0C2S5</accession>
<protein>
    <recommendedName>
        <fullName evidence="2">Helicase/UvrB N-terminal domain-containing protein</fullName>
    </recommendedName>
</protein>
<organism evidence="3 4">
    <name type="scientific">Cymbomonas tetramitiformis</name>
    <dbReference type="NCBI Taxonomy" id="36881"/>
    <lineage>
        <taxon>Eukaryota</taxon>
        <taxon>Viridiplantae</taxon>
        <taxon>Chlorophyta</taxon>
        <taxon>Pyramimonadophyceae</taxon>
        <taxon>Pyramimonadales</taxon>
        <taxon>Pyramimonadaceae</taxon>
        <taxon>Cymbomonas</taxon>
    </lineage>
</organism>
<gene>
    <name evidence="3" type="ORF">CYMTET_43696</name>
</gene>
<dbReference type="InterPro" id="IPR006935">
    <property type="entry name" value="Helicase/UvrB_N"/>
</dbReference>
<dbReference type="PANTHER" id="PTHR47396">
    <property type="entry name" value="TYPE I RESTRICTION ENZYME ECOKI R PROTEIN"/>
    <property type="match status" value="1"/>
</dbReference>
<dbReference type="EMBL" id="LGRX02029481">
    <property type="protein sequence ID" value="KAK3246779.1"/>
    <property type="molecule type" value="Genomic_DNA"/>
</dbReference>
<evidence type="ECO:0000256" key="1">
    <source>
        <dbReference type="SAM" id="MobiDB-lite"/>
    </source>
</evidence>
<name>A0AAE0C2S5_9CHLO</name>
<dbReference type="Gene3D" id="3.40.50.300">
    <property type="entry name" value="P-loop containing nucleotide triphosphate hydrolases"/>
    <property type="match status" value="2"/>
</dbReference>
<evidence type="ECO:0000313" key="4">
    <source>
        <dbReference type="Proteomes" id="UP001190700"/>
    </source>
</evidence>
<feature type="domain" description="Helicase/UvrB N-terminal" evidence="2">
    <location>
        <begin position="120"/>
        <end position="179"/>
    </location>
</feature>
<dbReference type="GO" id="GO:0016787">
    <property type="term" value="F:hydrolase activity"/>
    <property type="evidence" value="ECO:0007669"/>
    <property type="project" value="InterPro"/>
</dbReference>
<feature type="region of interest" description="Disordered" evidence="1">
    <location>
        <begin position="13"/>
        <end position="98"/>
    </location>
</feature>